<protein>
    <recommendedName>
        <fullName evidence="4">Vitellogenin II</fullName>
    </recommendedName>
</protein>
<feature type="compositionally biased region" description="Low complexity" evidence="1">
    <location>
        <begin position="301"/>
        <end position="333"/>
    </location>
</feature>
<feature type="region of interest" description="Disordered" evidence="1">
    <location>
        <begin position="232"/>
        <end position="432"/>
    </location>
</feature>
<dbReference type="EMBL" id="FUYL01000001">
    <property type="protein sequence ID" value="SKB25434.1"/>
    <property type="molecule type" value="Genomic_DNA"/>
</dbReference>
<feature type="compositionally biased region" description="Low complexity" evidence="1">
    <location>
        <begin position="270"/>
        <end position="288"/>
    </location>
</feature>
<feature type="compositionally biased region" description="Polar residues" evidence="1">
    <location>
        <begin position="56"/>
        <end position="68"/>
    </location>
</feature>
<sequence length="432" mass="48286">MIYSLPHNRLRNITMLVTLGLIIASCGSYQQSSYYDNDGIYSDNTPTTVERRPEQRNYQQNNPETDTYSDYFGEKANQYDEILDSEIFTDVDSYSSNTVNDSVPQDQLTDYYSSENDYQGYGGWGDNNSNVSINIYDNGWNNWGYGGLYGWANPVWGWNNWGYGGYYGYGWNNPWRWNRWNNWGYGGFGYGYAGYGYGWNNPYYGYGYGYGYRNYNRNYGYTNRSYAYNNSRRGNYNRNTINNGATTSALRGRSNVNTRGDSPRYRSTDSRASAARSSSNTRSARTYSGNTTRRTVGVDQNRAYRTSRSTRATPRYSTSSRSSSRYSTSPNTSGTTRSSSRVMTPRTSTYRSSGNSSSRTGNNYSTGRSTRSSNSGSYRSSSNSSRSNSSGSYRSSGSSSSRSSGSSARSSSSGSSRSSGSSSSSRSSGRNN</sequence>
<feature type="compositionally biased region" description="Polar residues" evidence="1">
    <location>
        <begin position="241"/>
        <end position="260"/>
    </location>
</feature>
<dbReference type="AlphaFoldDB" id="A0A1T4ZRL4"/>
<proteinExistence type="predicted"/>
<evidence type="ECO:0000313" key="3">
    <source>
        <dbReference type="Proteomes" id="UP000190339"/>
    </source>
</evidence>
<organism evidence="2 3">
    <name type="scientific">Maribacter arcticus</name>
    <dbReference type="NCBI Taxonomy" id="561365"/>
    <lineage>
        <taxon>Bacteria</taxon>
        <taxon>Pseudomonadati</taxon>
        <taxon>Bacteroidota</taxon>
        <taxon>Flavobacteriia</taxon>
        <taxon>Flavobacteriales</taxon>
        <taxon>Flavobacteriaceae</taxon>
        <taxon>Maribacter</taxon>
    </lineage>
</organism>
<feature type="compositionally biased region" description="Low complexity" evidence="1">
    <location>
        <begin position="346"/>
        <end position="432"/>
    </location>
</feature>
<evidence type="ECO:0008006" key="4">
    <source>
        <dbReference type="Google" id="ProtNLM"/>
    </source>
</evidence>
<dbReference type="STRING" id="561365.SAMN05660866_00201"/>
<reference evidence="3" key="1">
    <citation type="submission" date="2017-02" db="EMBL/GenBank/DDBJ databases">
        <authorList>
            <person name="Varghese N."/>
            <person name="Submissions S."/>
        </authorList>
    </citation>
    <scope>NUCLEOTIDE SEQUENCE [LARGE SCALE GENOMIC DNA]</scope>
    <source>
        <strain evidence="3">DSM 23546</strain>
    </source>
</reference>
<keyword evidence="3" id="KW-1185">Reference proteome</keyword>
<evidence type="ECO:0000256" key="1">
    <source>
        <dbReference type="SAM" id="MobiDB-lite"/>
    </source>
</evidence>
<name>A0A1T4ZRL4_9FLAO</name>
<dbReference type="Proteomes" id="UP000190339">
    <property type="component" value="Unassembled WGS sequence"/>
</dbReference>
<feature type="region of interest" description="Disordered" evidence="1">
    <location>
        <begin position="35"/>
        <end position="69"/>
    </location>
</feature>
<evidence type="ECO:0000313" key="2">
    <source>
        <dbReference type="EMBL" id="SKB25434.1"/>
    </source>
</evidence>
<gene>
    <name evidence="2" type="ORF">SAMN05660866_00201</name>
</gene>
<accession>A0A1T4ZRL4</accession>